<sequence length="524" mass="60135">MGAGQSYLYINLNNKNQKCTVNGCTVTPSTALFNDTIDFEVVTYNFNYNGKAPTSFDIYIYDSKEAVYDSSYIFGYCSPSSNQVANNVEVYYSVLAQDKPLVITFVTNNQKYNCKYDDLKYARWNWASYITEHTFTGDLLPKLKEQYRKLLLNKTIKFAVGDEATNGVEVIHQEIGDEKKKYRIIYTPKNRDSVLNCNCLFNLDKETKDLSNQLEVKDGCKGPQDKKAINKIDQYCLTSVKAHFFDGIIVYYEKENDNKYTALYLEFIDLRKKDICLKRIDQEGCWWAEETINYKDKTSLGSQLGTIKNGLKKVNTVILDVKVSYTGVEVNPDKTTQAYIKYTHTFTSEDEHNFLYGRKIITIGSCLTNVKSKKVEVYYLKAKNKEDEQPFLIEFIPNGEGAQNNKNAYHFTYNEGFDKWTECKESNKLKNKLDKINTNGGCITKISLLRWYAHEILIGEEPKVPKTEDETIPKKPDIVEPKPEPEPPPIWLIVGCVAAGVVLIVTLVVVYGIYWYNTTIKLLT</sequence>
<keyword evidence="1" id="KW-1133">Transmembrane helix</keyword>
<evidence type="ECO:0000256" key="1">
    <source>
        <dbReference type="SAM" id="Phobius"/>
    </source>
</evidence>
<accession>J4DPV5</accession>
<dbReference type="RefSeq" id="XP_009691665.1">
    <property type="nucleotide sequence ID" value="XM_009693370.1"/>
</dbReference>
<gene>
    <name evidence="2" type="ORF">TOT_030000626</name>
</gene>
<keyword evidence="1" id="KW-0472">Membrane</keyword>
<name>J4DPV5_THEOR</name>
<evidence type="ECO:0000313" key="2">
    <source>
        <dbReference type="EMBL" id="BAM41364.1"/>
    </source>
</evidence>
<feature type="transmembrane region" description="Helical" evidence="1">
    <location>
        <begin position="490"/>
        <end position="516"/>
    </location>
</feature>
<proteinExistence type="predicted"/>
<keyword evidence="3" id="KW-1185">Reference proteome</keyword>
<dbReference type="Proteomes" id="UP000003786">
    <property type="component" value="Chromosome 3"/>
</dbReference>
<evidence type="ECO:0000313" key="3">
    <source>
        <dbReference type="Proteomes" id="UP000003786"/>
    </source>
</evidence>
<dbReference type="AlphaFoldDB" id="J4DPV5"/>
<dbReference type="OrthoDB" id="10521373at2759"/>
<dbReference type="VEuPathDB" id="PiroplasmaDB:TOT_030000626"/>
<organism evidence="2 3">
    <name type="scientific">Theileria orientalis strain Shintoku</name>
    <dbReference type="NCBI Taxonomy" id="869250"/>
    <lineage>
        <taxon>Eukaryota</taxon>
        <taxon>Sar</taxon>
        <taxon>Alveolata</taxon>
        <taxon>Apicomplexa</taxon>
        <taxon>Aconoidasida</taxon>
        <taxon>Piroplasmida</taxon>
        <taxon>Theileriidae</taxon>
        <taxon>Theileria</taxon>
    </lineage>
</organism>
<reference evidence="2 3" key="1">
    <citation type="journal article" date="2012" name="MBio">
        <title>Comparative genome analysis of three eukaryotic parasites with differing abilities to transform leukocytes reveals key mediators of Theileria-induced leukocyte transformation.</title>
        <authorList>
            <person name="Hayashida K."/>
            <person name="Hara Y."/>
            <person name="Abe T."/>
            <person name="Yamasaki C."/>
            <person name="Toyoda A."/>
            <person name="Kosuge T."/>
            <person name="Suzuki Y."/>
            <person name="Sato Y."/>
            <person name="Kawashima S."/>
            <person name="Katayama T."/>
            <person name="Wakaguri H."/>
            <person name="Inoue N."/>
            <person name="Homma K."/>
            <person name="Tada-Umezaki M."/>
            <person name="Yagi Y."/>
            <person name="Fujii Y."/>
            <person name="Habara T."/>
            <person name="Kanehisa M."/>
            <person name="Watanabe H."/>
            <person name="Ito K."/>
            <person name="Gojobori T."/>
            <person name="Sugawara H."/>
            <person name="Imanishi T."/>
            <person name="Weir W."/>
            <person name="Gardner M."/>
            <person name="Pain A."/>
            <person name="Shiels B."/>
            <person name="Hattori M."/>
            <person name="Nene V."/>
            <person name="Sugimoto C."/>
        </authorList>
    </citation>
    <scope>NUCLEOTIDE SEQUENCE [LARGE SCALE GENOMIC DNA]</scope>
    <source>
        <strain evidence="2 3">Shintoku</strain>
    </source>
</reference>
<dbReference type="EMBL" id="AP011948">
    <property type="protein sequence ID" value="BAM41364.1"/>
    <property type="molecule type" value="Genomic_DNA"/>
</dbReference>
<dbReference type="GeneID" id="20715790"/>
<protein>
    <submittedName>
        <fullName evidence="2">Uncharacterized protein</fullName>
    </submittedName>
</protein>
<dbReference type="KEGG" id="tot:TOT_030000626"/>
<keyword evidence="1" id="KW-0812">Transmembrane</keyword>